<evidence type="ECO:0000259" key="1">
    <source>
        <dbReference type="Pfam" id="PF22936"/>
    </source>
</evidence>
<gene>
    <name evidence="2" type="ORF">F511_33103</name>
</gene>
<dbReference type="GO" id="GO:0003676">
    <property type="term" value="F:nucleic acid binding"/>
    <property type="evidence" value="ECO:0007669"/>
    <property type="project" value="InterPro"/>
</dbReference>
<dbReference type="SUPFAM" id="SSF57756">
    <property type="entry name" value="Retrovirus zinc finger-like domains"/>
    <property type="match status" value="1"/>
</dbReference>
<protein>
    <recommendedName>
        <fullName evidence="1">Retrovirus-related Pol polyprotein from transposon TNT 1-94-like beta-barrel domain-containing protein</fullName>
    </recommendedName>
</protein>
<feature type="non-terminal residue" evidence="2">
    <location>
        <position position="1"/>
    </location>
</feature>
<feature type="domain" description="Retrovirus-related Pol polyprotein from transposon TNT 1-94-like beta-barrel" evidence="1">
    <location>
        <begin position="201"/>
        <end position="247"/>
    </location>
</feature>
<name>A0A2Z7A657_9LAMI</name>
<accession>A0A2Z7A657</accession>
<dbReference type="Pfam" id="PF22936">
    <property type="entry name" value="Pol_BBD"/>
    <property type="match status" value="1"/>
</dbReference>
<keyword evidence="3" id="KW-1185">Reference proteome</keyword>
<dbReference type="GO" id="GO:0008270">
    <property type="term" value="F:zinc ion binding"/>
    <property type="evidence" value="ECO:0007669"/>
    <property type="project" value="InterPro"/>
</dbReference>
<evidence type="ECO:0000313" key="3">
    <source>
        <dbReference type="Proteomes" id="UP000250235"/>
    </source>
</evidence>
<organism evidence="2 3">
    <name type="scientific">Dorcoceras hygrometricum</name>
    <dbReference type="NCBI Taxonomy" id="472368"/>
    <lineage>
        <taxon>Eukaryota</taxon>
        <taxon>Viridiplantae</taxon>
        <taxon>Streptophyta</taxon>
        <taxon>Embryophyta</taxon>
        <taxon>Tracheophyta</taxon>
        <taxon>Spermatophyta</taxon>
        <taxon>Magnoliopsida</taxon>
        <taxon>eudicotyledons</taxon>
        <taxon>Gunneridae</taxon>
        <taxon>Pentapetalae</taxon>
        <taxon>asterids</taxon>
        <taxon>lamiids</taxon>
        <taxon>Lamiales</taxon>
        <taxon>Gesneriaceae</taxon>
        <taxon>Didymocarpoideae</taxon>
        <taxon>Trichosporeae</taxon>
        <taxon>Loxocarpinae</taxon>
        <taxon>Dorcoceras</taxon>
    </lineage>
</organism>
<dbReference type="PANTHER" id="PTHR35317">
    <property type="entry name" value="OS04G0629600 PROTEIN"/>
    <property type="match status" value="1"/>
</dbReference>
<reference evidence="2 3" key="1">
    <citation type="journal article" date="2015" name="Proc. Natl. Acad. Sci. U.S.A.">
        <title>The resurrection genome of Boea hygrometrica: A blueprint for survival of dehydration.</title>
        <authorList>
            <person name="Xiao L."/>
            <person name="Yang G."/>
            <person name="Zhang L."/>
            <person name="Yang X."/>
            <person name="Zhao S."/>
            <person name="Ji Z."/>
            <person name="Zhou Q."/>
            <person name="Hu M."/>
            <person name="Wang Y."/>
            <person name="Chen M."/>
            <person name="Xu Y."/>
            <person name="Jin H."/>
            <person name="Xiao X."/>
            <person name="Hu G."/>
            <person name="Bao F."/>
            <person name="Hu Y."/>
            <person name="Wan P."/>
            <person name="Li L."/>
            <person name="Deng X."/>
            <person name="Kuang T."/>
            <person name="Xiang C."/>
            <person name="Zhu J.K."/>
            <person name="Oliver M.J."/>
            <person name="He Y."/>
        </authorList>
    </citation>
    <scope>NUCLEOTIDE SEQUENCE [LARGE SCALE GENOMIC DNA]</scope>
    <source>
        <strain evidence="3">cv. XS01</strain>
    </source>
</reference>
<dbReference type="Proteomes" id="UP000250235">
    <property type="component" value="Unassembled WGS sequence"/>
</dbReference>
<dbReference type="InterPro" id="IPR036875">
    <property type="entry name" value="Znf_CCHC_sf"/>
</dbReference>
<dbReference type="PANTHER" id="PTHR35317:SF27">
    <property type="entry name" value="RETROVIRUS-RELATED POL POLYPROTEIN FROM TRANSPOSON TNT 1-94"/>
    <property type="match status" value="1"/>
</dbReference>
<dbReference type="EMBL" id="KV018494">
    <property type="protein sequence ID" value="KZV16959.1"/>
    <property type="molecule type" value="Genomic_DNA"/>
</dbReference>
<dbReference type="AlphaFoldDB" id="A0A2Z7A657"/>
<dbReference type="Pfam" id="PF14223">
    <property type="entry name" value="Retrotran_gag_2"/>
    <property type="match status" value="1"/>
</dbReference>
<dbReference type="OrthoDB" id="910204at2759"/>
<dbReference type="InterPro" id="IPR054722">
    <property type="entry name" value="PolX-like_BBD"/>
</dbReference>
<proteinExistence type="predicted"/>
<evidence type="ECO:0000313" key="2">
    <source>
        <dbReference type="EMBL" id="KZV16959.1"/>
    </source>
</evidence>
<sequence>ILDRKTSKIIWDSMKKKYGGNERVKRPLLQTLRRDFEVLETKNEETIDDYFGRVMSVSNKMRSNGENMSDSKIVEKILRALTDKFTYVVVSIEESKDTENVTIDKLQSSLFVHEKKFKKISHEEDDQALNVRGRGSYRGQGRGRGRSFNKAKIENCHKLGHFQYECPNGNHGANFAEIEEKDEVLLMAYVELQGTRRGDVWFVDSGCSNHMCGERGMFSSLDTSFTHNVKLGNNHKLMVGGKGMVKIILC</sequence>